<keyword evidence="2" id="KW-0680">Restriction system</keyword>
<dbReference type="AlphaFoldDB" id="A0A1J1LRH7"/>
<gene>
    <name evidence="5" type="ORF">PL9214640184</name>
</gene>
<evidence type="ECO:0000313" key="6">
    <source>
        <dbReference type="Proteomes" id="UP000184315"/>
    </source>
</evidence>
<dbReference type="PANTHER" id="PTHR30408:SF13">
    <property type="entry name" value="TYPE I RESTRICTION ENZYME HINDI SPECIFICITY SUBUNIT"/>
    <property type="match status" value="1"/>
</dbReference>
<dbReference type="InterPro" id="IPR044946">
    <property type="entry name" value="Restrct_endonuc_typeI_TRD_sf"/>
</dbReference>
<dbReference type="SUPFAM" id="SSF116734">
    <property type="entry name" value="DNA methylase specificity domain"/>
    <property type="match status" value="2"/>
</dbReference>
<comment type="similarity">
    <text evidence="1">Belongs to the type-I restriction system S methylase family.</text>
</comment>
<dbReference type="PANTHER" id="PTHR30408">
    <property type="entry name" value="TYPE-1 RESTRICTION ENZYME ECOKI SPECIFICITY PROTEIN"/>
    <property type="match status" value="1"/>
</dbReference>
<dbReference type="GO" id="GO:0003677">
    <property type="term" value="F:DNA binding"/>
    <property type="evidence" value="ECO:0007669"/>
    <property type="project" value="UniProtKB-KW"/>
</dbReference>
<protein>
    <recommendedName>
        <fullName evidence="4">Type I restriction modification DNA specificity domain-containing protein</fullName>
    </recommendedName>
</protein>
<dbReference type="Gene3D" id="3.90.220.20">
    <property type="entry name" value="DNA methylase specificity domains"/>
    <property type="match status" value="2"/>
</dbReference>
<evidence type="ECO:0000313" key="5">
    <source>
        <dbReference type="EMBL" id="CUR34177.1"/>
    </source>
</evidence>
<evidence type="ECO:0000256" key="1">
    <source>
        <dbReference type="ARBA" id="ARBA00010923"/>
    </source>
</evidence>
<organism evidence="5 6">
    <name type="scientific">Planktothrix tepida PCC 9214</name>
    <dbReference type="NCBI Taxonomy" id="671072"/>
    <lineage>
        <taxon>Bacteria</taxon>
        <taxon>Bacillati</taxon>
        <taxon>Cyanobacteriota</taxon>
        <taxon>Cyanophyceae</taxon>
        <taxon>Oscillatoriophycideae</taxon>
        <taxon>Oscillatoriales</taxon>
        <taxon>Microcoleaceae</taxon>
        <taxon>Planktothrix</taxon>
    </lineage>
</organism>
<keyword evidence="3" id="KW-0238">DNA-binding</keyword>
<dbReference type="InterPro" id="IPR000055">
    <property type="entry name" value="Restrct_endonuc_typeI_TRD"/>
</dbReference>
<dbReference type="OrthoDB" id="9815652at2"/>
<dbReference type="GO" id="GO:0009307">
    <property type="term" value="P:DNA restriction-modification system"/>
    <property type="evidence" value="ECO:0007669"/>
    <property type="project" value="UniProtKB-KW"/>
</dbReference>
<dbReference type="CDD" id="cd17267">
    <property type="entry name" value="RMtype1_S_EcoAO83I-TRD1-CR1_like"/>
    <property type="match status" value="1"/>
</dbReference>
<dbReference type="InterPro" id="IPR052021">
    <property type="entry name" value="Type-I_RS_S_subunit"/>
</dbReference>
<proteinExistence type="inferred from homology"/>
<feature type="domain" description="Type I restriction modification DNA specificity" evidence="4">
    <location>
        <begin position="187"/>
        <end position="346"/>
    </location>
</feature>
<dbReference type="EMBL" id="CZDF01000171">
    <property type="protein sequence ID" value="CUR34177.1"/>
    <property type="molecule type" value="Genomic_DNA"/>
</dbReference>
<dbReference type="STRING" id="671072.PL9214640184"/>
<reference evidence="6" key="1">
    <citation type="submission" date="2015-10" db="EMBL/GenBank/DDBJ databases">
        <authorList>
            <person name="Regsiter A."/>
            <person name="william w."/>
        </authorList>
    </citation>
    <scope>NUCLEOTIDE SEQUENCE [LARGE SCALE GENOMIC DNA]</scope>
</reference>
<evidence type="ECO:0000256" key="3">
    <source>
        <dbReference type="ARBA" id="ARBA00023125"/>
    </source>
</evidence>
<dbReference type="Gene3D" id="1.10.287.1120">
    <property type="entry name" value="Bipartite methylase S protein"/>
    <property type="match status" value="1"/>
</dbReference>
<evidence type="ECO:0000256" key="2">
    <source>
        <dbReference type="ARBA" id="ARBA00022747"/>
    </source>
</evidence>
<feature type="domain" description="Type I restriction modification DNA specificity" evidence="4">
    <location>
        <begin position="2"/>
        <end position="154"/>
    </location>
</feature>
<evidence type="ECO:0000259" key="4">
    <source>
        <dbReference type="Pfam" id="PF01420"/>
    </source>
</evidence>
<dbReference type="RefSeq" id="WP_072720654.1">
    <property type="nucleotide sequence ID" value="NZ_LN889812.1"/>
</dbReference>
<accession>A0A1J1LRH7</accession>
<keyword evidence="6" id="KW-1185">Reference proteome</keyword>
<name>A0A1J1LRH7_9CYAN</name>
<sequence length="376" mass="42932">MNWKEANLGELITFQRGFDITKKELTPGKYDVIFSSGFGGKHSDFKVKAPGVVIGRKGTLGTVFFATQDFWPTDTTLWVKDFHGNHEKFAYYFLQTLHLEQYDCGAANPTLNRNHIHTIPVRFPPLPIQRKIAAILSTYDDLIENNTRRIKILEEMARSLYREWFVNFRFPGHEQVKMVDSELGLIPEGWEVVLLGKLVSFQTGKLNSNAAKHNGSYPFFTCSQDILRTDTYSFNTECVLLAGNNANGIFHIKYFKGKFDVYQRTYVIRTLDSKLVTNYYLYFAIQAQLDHLKSISTGAATKFLTLTILNNLKIIVSDPKIQKEFASFISDVFSQIELLQSKNDNLRQTRDLLLPKLISGEIDVENLDIKTGEIAA</sequence>
<dbReference type="Pfam" id="PF01420">
    <property type="entry name" value="Methylase_S"/>
    <property type="match status" value="2"/>
</dbReference>
<dbReference type="Proteomes" id="UP000184315">
    <property type="component" value="Unassembled WGS sequence"/>
</dbReference>